<accession>A0A8S5ME48</accession>
<evidence type="ECO:0000313" key="1">
    <source>
        <dbReference type="EMBL" id="DAD80448.1"/>
    </source>
</evidence>
<dbReference type="EMBL" id="BK014884">
    <property type="protein sequence ID" value="DAD80448.1"/>
    <property type="molecule type" value="Genomic_DNA"/>
</dbReference>
<organism evidence="1">
    <name type="scientific">Siphoviridae sp. ctYh54</name>
    <dbReference type="NCBI Taxonomy" id="2826379"/>
    <lineage>
        <taxon>Viruses</taxon>
        <taxon>Duplodnaviria</taxon>
        <taxon>Heunggongvirae</taxon>
        <taxon>Uroviricota</taxon>
        <taxon>Caudoviricetes</taxon>
    </lineage>
</organism>
<name>A0A8S5ME48_9CAUD</name>
<protein>
    <submittedName>
        <fullName evidence="1">Uncharacterized protein</fullName>
    </submittedName>
</protein>
<sequence>MAVLSKMDMIKALIKENKVEELKQEKDTELKLAARLFRQLNLKQVKEMYAEKIAKEPIAVIEAVTEKVEKVAKKPETKAAKEVKKIKVEETKTEKPKAEKAPKKKVNPKFLPAKDEKGYEYKKAWVIPVLDNAGFSKLGRSKYKRTLESKTYTQVYDRERNVVEVYKTSQIKKGVAEPALVNKTLAICPFIVEAFVKKYAI</sequence>
<reference evidence="1" key="1">
    <citation type="journal article" date="2021" name="Proc. Natl. Acad. Sci. U.S.A.">
        <title>A Catalog of Tens of Thousands of Viruses from Human Metagenomes Reveals Hidden Associations with Chronic Diseases.</title>
        <authorList>
            <person name="Tisza M.J."/>
            <person name="Buck C.B."/>
        </authorList>
    </citation>
    <scope>NUCLEOTIDE SEQUENCE</scope>
    <source>
        <strain evidence="1">CtYh54</strain>
    </source>
</reference>
<proteinExistence type="predicted"/>